<keyword evidence="1" id="KW-0472">Membrane</keyword>
<name>A0AAV5NBJ7_9PROT</name>
<organism evidence="2 3">
    <name type="scientific">Gluconobacter cerinus</name>
    <dbReference type="NCBI Taxonomy" id="38307"/>
    <lineage>
        <taxon>Bacteria</taxon>
        <taxon>Pseudomonadati</taxon>
        <taxon>Pseudomonadota</taxon>
        <taxon>Alphaproteobacteria</taxon>
        <taxon>Acetobacterales</taxon>
        <taxon>Acetobacteraceae</taxon>
        <taxon>Gluconobacter</taxon>
    </lineage>
</organism>
<keyword evidence="1" id="KW-1133">Transmembrane helix</keyword>
<gene>
    <name evidence="2" type="ORF">GCM10007867_03790</name>
</gene>
<evidence type="ECO:0000313" key="3">
    <source>
        <dbReference type="Proteomes" id="UP001156614"/>
    </source>
</evidence>
<dbReference type="RefSeq" id="WP_099212565.1">
    <property type="nucleotide sequence ID" value="NZ_BSNU01000001.1"/>
</dbReference>
<reference evidence="3" key="1">
    <citation type="journal article" date="2019" name="Int. J. Syst. Evol. Microbiol.">
        <title>The Global Catalogue of Microorganisms (GCM) 10K type strain sequencing project: providing services to taxonomists for standard genome sequencing and annotation.</title>
        <authorList>
            <consortium name="The Broad Institute Genomics Platform"/>
            <consortium name="The Broad Institute Genome Sequencing Center for Infectious Disease"/>
            <person name="Wu L."/>
            <person name="Ma J."/>
        </authorList>
    </citation>
    <scope>NUCLEOTIDE SEQUENCE [LARGE SCALE GENOMIC DNA]</scope>
    <source>
        <strain evidence="3">NBRC 3267</strain>
    </source>
</reference>
<protein>
    <submittedName>
        <fullName evidence="2">Uncharacterized protein</fullName>
    </submittedName>
</protein>
<dbReference type="Proteomes" id="UP001156614">
    <property type="component" value="Unassembled WGS sequence"/>
</dbReference>
<sequence length="167" mass="18426">MDNRYGLDPGQVKNFTVIPTLTAMGSQFASLAAINLMLGIAMAESQLRYKRQLTNSGYGPARGLPQMEPATHDDCWANWLNFSQQVQVAHVIRGFIGNLTPEADLMINNDAYAFAMARIKCWRDRGPLPAWNDPVGMSAFHKRVYNTAGGKADERANILHFKAAIAA</sequence>
<proteinExistence type="predicted"/>
<keyword evidence="1" id="KW-0812">Transmembrane</keyword>
<keyword evidence="3" id="KW-1185">Reference proteome</keyword>
<evidence type="ECO:0000313" key="2">
    <source>
        <dbReference type="EMBL" id="GLQ61534.1"/>
    </source>
</evidence>
<comment type="caution">
    <text evidence="2">The sequence shown here is derived from an EMBL/GenBank/DDBJ whole genome shotgun (WGS) entry which is preliminary data.</text>
</comment>
<dbReference type="EMBL" id="BSNU01000001">
    <property type="protein sequence ID" value="GLQ61534.1"/>
    <property type="molecule type" value="Genomic_DNA"/>
</dbReference>
<dbReference type="AlphaFoldDB" id="A0AAV5NBJ7"/>
<feature type="transmembrane region" description="Helical" evidence="1">
    <location>
        <begin position="20"/>
        <end position="43"/>
    </location>
</feature>
<evidence type="ECO:0000256" key="1">
    <source>
        <dbReference type="SAM" id="Phobius"/>
    </source>
</evidence>
<accession>A0AAV5NBJ7</accession>